<keyword evidence="3" id="KW-1185">Reference proteome</keyword>
<name>A0A318S9Z8_9DEIO</name>
<comment type="caution">
    <text evidence="2">The sequence shown here is derived from an EMBL/GenBank/DDBJ whole genome shotgun (WGS) entry which is preliminary data.</text>
</comment>
<organism evidence="2 3">
    <name type="scientific">Deinococcus yavapaiensis KR-236</name>
    <dbReference type="NCBI Taxonomy" id="694435"/>
    <lineage>
        <taxon>Bacteria</taxon>
        <taxon>Thermotogati</taxon>
        <taxon>Deinococcota</taxon>
        <taxon>Deinococci</taxon>
        <taxon>Deinococcales</taxon>
        <taxon>Deinococcaceae</taxon>
        <taxon>Deinococcus</taxon>
    </lineage>
</organism>
<evidence type="ECO:0000259" key="1">
    <source>
        <dbReference type="PROSITE" id="PS50995"/>
    </source>
</evidence>
<proteinExistence type="predicted"/>
<reference evidence="2 3" key="1">
    <citation type="submission" date="2018-06" db="EMBL/GenBank/DDBJ databases">
        <title>Genomic Encyclopedia of Type Strains, Phase IV (KMG-IV): sequencing the most valuable type-strain genomes for metagenomic binning, comparative biology and taxonomic classification.</title>
        <authorList>
            <person name="Goeker M."/>
        </authorList>
    </citation>
    <scope>NUCLEOTIDE SEQUENCE [LARGE SCALE GENOMIC DNA]</scope>
    <source>
        <strain evidence="2 3">DSM 18048</strain>
    </source>
</reference>
<protein>
    <submittedName>
        <fullName evidence="2">DNA-binding MarR family transcriptional regulator</fullName>
    </submittedName>
</protein>
<dbReference type="GO" id="GO:0003677">
    <property type="term" value="F:DNA binding"/>
    <property type="evidence" value="ECO:0007669"/>
    <property type="project" value="UniProtKB-KW"/>
</dbReference>
<dbReference type="RefSeq" id="WP_110885263.1">
    <property type="nucleotide sequence ID" value="NZ_QJSX01000002.1"/>
</dbReference>
<evidence type="ECO:0000313" key="3">
    <source>
        <dbReference type="Proteomes" id="UP000248326"/>
    </source>
</evidence>
<dbReference type="PRINTS" id="PR00598">
    <property type="entry name" value="HTHMARR"/>
</dbReference>
<dbReference type="Gene3D" id="1.10.10.10">
    <property type="entry name" value="Winged helix-like DNA-binding domain superfamily/Winged helix DNA-binding domain"/>
    <property type="match status" value="1"/>
</dbReference>
<dbReference type="GO" id="GO:0003700">
    <property type="term" value="F:DNA-binding transcription factor activity"/>
    <property type="evidence" value="ECO:0007669"/>
    <property type="project" value="InterPro"/>
</dbReference>
<keyword evidence="2" id="KW-0238">DNA-binding</keyword>
<evidence type="ECO:0000313" key="2">
    <source>
        <dbReference type="EMBL" id="PYE55699.1"/>
    </source>
</evidence>
<feature type="domain" description="HTH marR-type" evidence="1">
    <location>
        <begin position="9"/>
        <end position="141"/>
    </location>
</feature>
<dbReference type="PANTHER" id="PTHR33164:SF43">
    <property type="entry name" value="HTH-TYPE TRANSCRIPTIONAL REPRESSOR YETL"/>
    <property type="match status" value="1"/>
</dbReference>
<gene>
    <name evidence="2" type="ORF">DES52_10262</name>
</gene>
<dbReference type="AlphaFoldDB" id="A0A318S9Z8"/>
<dbReference type="Proteomes" id="UP000248326">
    <property type="component" value="Unassembled WGS sequence"/>
</dbReference>
<dbReference type="Pfam" id="PF12802">
    <property type="entry name" value="MarR_2"/>
    <property type="match status" value="1"/>
</dbReference>
<dbReference type="EMBL" id="QJSX01000002">
    <property type="protein sequence ID" value="PYE55699.1"/>
    <property type="molecule type" value="Genomic_DNA"/>
</dbReference>
<dbReference type="InterPro" id="IPR036390">
    <property type="entry name" value="WH_DNA-bd_sf"/>
</dbReference>
<dbReference type="SUPFAM" id="SSF46785">
    <property type="entry name" value="Winged helix' DNA-binding domain"/>
    <property type="match status" value="1"/>
</dbReference>
<accession>A0A318S9Z8</accession>
<dbReference type="GO" id="GO:0006950">
    <property type="term" value="P:response to stress"/>
    <property type="evidence" value="ECO:0007669"/>
    <property type="project" value="TreeGrafter"/>
</dbReference>
<dbReference type="PROSITE" id="PS50995">
    <property type="entry name" value="HTH_MARR_2"/>
    <property type="match status" value="1"/>
</dbReference>
<dbReference type="InterPro" id="IPR039422">
    <property type="entry name" value="MarR/SlyA-like"/>
</dbReference>
<sequence>MDVLSDIDSLAFMRRVGRLYRHLHVALQPRLEQTLGLHPKEVQALSAVALGQDSPSAISARLGSPPPSTSRLIDRLVEANLLERHGHPDDLRRFRLVLTERGAHTLEEARALARTRLNELLGGVPTEELADADRALARLETRLGWEND</sequence>
<dbReference type="InterPro" id="IPR000835">
    <property type="entry name" value="HTH_MarR-typ"/>
</dbReference>
<dbReference type="PANTHER" id="PTHR33164">
    <property type="entry name" value="TRANSCRIPTIONAL REGULATOR, MARR FAMILY"/>
    <property type="match status" value="1"/>
</dbReference>
<dbReference type="InterPro" id="IPR036388">
    <property type="entry name" value="WH-like_DNA-bd_sf"/>
</dbReference>
<dbReference type="SMART" id="SM00347">
    <property type="entry name" value="HTH_MARR"/>
    <property type="match status" value="1"/>
</dbReference>
<dbReference type="OrthoDB" id="69852at2"/>